<dbReference type="Pfam" id="PF00241">
    <property type="entry name" value="Cofilin_ADF"/>
    <property type="match status" value="1"/>
</dbReference>
<dbReference type="GO" id="GO:0051015">
    <property type="term" value="F:actin filament binding"/>
    <property type="evidence" value="ECO:0007669"/>
    <property type="project" value="TreeGrafter"/>
</dbReference>
<evidence type="ECO:0000313" key="11">
    <source>
        <dbReference type="Proteomes" id="UP000799444"/>
    </source>
</evidence>
<dbReference type="SUPFAM" id="SSF55753">
    <property type="entry name" value="Actin depolymerizing proteins"/>
    <property type="match status" value="2"/>
</dbReference>
<dbReference type="EMBL" id="ML996183">
    <property type="protein sequence ID" value="KAF2732077.1"/>
    <property type="molecule type" value="Genomic_DNA"/>
</dbReference>
<dbReference type="GO" id="GO:0005737">
    <property type="term" value="C:cytoplasm"/>
    <property type="evidence" value="ECO:0007669"/>
    <property type="project" value="TreeGrafter"/>
</dbReference>
<evidence type="ECO:0000256" key="5">
    <source>
        <dbReference type="ARBA" id="ARBA00023203"/>
    </source>
</evidence>
<dbReference type="Gene3D" id="3.40.20.10">
    <property type="entry name" value="Severin"/>
    <property type="match status" value="1"/>
</dbReference>
<comment type="caution">
    <text evidence="10">The sequence shown here is derived from an EMBL/GenBank/DDBJ whole genome shotgun (WGS) entry which is preliminary data.</text>
</comment>
<dbReference type="GO" id="GO:0030042">
    <property type="term" value="P:actin filament depolymerization"/>
    <property type="evidence" value="ECO:0007669"/>
    <property type="project" value="TreeGrafter"/>
</dbReference>
<evidence type="ECO:0000256" key="2">
    <source>
        <dbReference type="ARBA" id="ARBA00009557"/>
    </source>
</evidence>
<evidence type="ECO:0000313" key="10">
    <source>
        <dbReference type="EMBL" id="KAF2732077.1"/>
    </source>
</evidence>
<dbReference type="InterPro" id="IPR029006">
    <property type="entry name" value="ADF-H/Gelsolin-like_dom_sf"/>
</dbReference>
<dbReference type="GO" id="GO:0003785">
    <property type="term" value="F:actin monomer binding"/>
    <property type="evidence" value="ECO:0007669"/>
    <property type="project" value="TreeGrafter"/>
</dbReference>
<evidence type="ECO:0000256" key="1">
    <source>
        <dbReference type="ARBA" id="ARBA00004245"/>
    </source>
</evidence>
<evidence type="ECO:0000256" key="4">
    <source>
        <dbReference type="ARBA" id="ARBA00022737"/>
    </source>
</evidence>
<sequence>MDTTSCAFPNTIVDAFNKFSVDESQFALPLKYTQGALQPQPPIPFPIGPSPDFKGGLNAIESILSTRIPLYLVLRRGGTFVVITYIPYLADTKLKDVYLSNRNNLIQSLGVTRFSLAFIAKEPVEVYDYRSWEEKDMKAAACEDCESCVDGSAKYSGMKDIGYQKTKCRLCDQRMKNEVSQEASEAIQQLAEIGDCVQLTLDISTEIIELGFRDKNVSPTDLARRFPQNIPSYTFYRHPSGLLYFVFCSPDSAPVKARMSSIMAMLGFVSITAKNMGVNIDQKLEIHDGADLEFSGEDTRVGKYRSLYGLNKSEGTETVWTNPQQPRLPWDYQPTADQIGADGQ</sequence>
<evidence type="ECO:0000256" key="8">
    <source>
        <dbReference type="SAM" id="MobiDB-lite"/>
    </source>
</evidence>
<comment type="similarity">
    <text evidence="2">Belongs to the actin-binding proteins ADF family. Twinfilin subfamily.</text>
</comment>
<name>A0A9P4QQV1_9PLEO</name>
<dbReference type="Proteomes" id="UP000799444">
    <property type="component" value="Unassembled WGS sequence"/>
</dbReference>
<dbReference type="AlphaFoldDB" id="A0A9P4QQV1"/>
<protein>
    <recommendedName>
        <fullName evidence="9">ADF-H domain-containing protein</fullName>
    </recommendedName>
</protein>
<evidence type="ECO:0000256" key="6">
    <source>
        <dbReference type="ARBA" id="ARBA00023212"/>
    </source>
</evidence>
<dbReference type="GO" id="GO:0051016">
    <property type="term" value="P:barbed-end actin filament capping"/>
    <property type="evidence" value="ECO:0007669"/>
    <property type="project" value="TreeGrafter"/>
</dbReference>
<dbReference type="PANTHER" id="PTHR13759:SF1">
    <property type="entry name" value="TWINFILIN"/>
    <property type="match status" value="1"/>
</dbReference>
<dbReference type="GO" id="GO:0005884">
    <property type="term" value="C:actin filament"/>
    <property type="evidence" value="ECO:0007669"/>
    <property type="project" value="TreeGrafter"/>
</dbReference>
<evidence type="ECO:0000256" key="7">
    <source>
        <dbReference type="ARBA" id="ARBA00038532"/>
    </source>
</evidence>
<evidence type="ECO:0000259" key="9">
    <source>
        <dbReference type="Pfam" id="PF00241"/>
    </source>
</evidence>
<keyword evidence="3" id="KW-0963">Cytoplasm</keyword>
<keyword evidence="5" id="KW-0009">Actin-binding</keyword>
<reference evidence="10" key="1">
    <citation type="journal article" date="2020" name="Stud. Mycol.">
        <title>101 Dothideomycetes genomes: a test case for predicting lifestyles and emergence of pathogens.</title>
        <authorList>
            <person name="Haridas S."/>
            <person name="Albert R."/>
            <person name="Binder M."/>
            <person name="Bloem J."/>
            <person name="Labutti K."/>
            <person name="Salamov A."/>
            <person name="Andreopoulos B."/>
            <person name="Baker S."/>
            <person name="Barry K."/>
            <person name="Bills G."/>
            <person name="Bluhm B."/>
            <person name="Cannon C."/>
            <person name="Castanera R."/>
            <person name="Culley D."/>
            <person name="Daum C."/>
            <person name="Ezra D."/>
            <person name="Gonzalez J."/>
            <person name="Henrissat B."/>
            <person name="Kuo A."/>
            <person name="Liang C."/>
            <person name="Lipzen A."/>
            <person name="Lutzoni F."/>
            <person name="Magnuson J."/>
            <person name="Mondo S."/>
            <person name="Nolan M."/>
            <person name="Ohm R."/>
            <person name="Pangilinan J."/>
            <person name="Park H.-J."/>
            <person name="Ramirez L."/>
            <person name="Alfaro M."/>
            <person name="Sun H."/>
            <person name="Tritt A."/>
            <person name="Yoshinaga Y."/>
            <person name="Zwiers L.-H."/>
            <person name="Turgeon B."/>
            <person name="Goodwin S."/>
            <person name="Spatafora J."/>
            <person name="Crous P."/>
            <person name="Grigoriev I."/>
        </authorList>
    </citation>
    <scope>NUCLEOTIDE SEQUENCE</scope>
    <source>
        <strain evidence="10">CBS 125425</strain>
    </source>
</reference>
<feature type="domain" description="ADF-H" evidence="9">
    <location>
        <begin position="178"/>
        <end position="293"/>
    </location>
</feature>
<dbReference type="InterPro" id="IPR002108">
    <property type="entry name" value="ADF-H"/>
</dbReference>
<keyword evidence="6" id="KW-0206">Cytoskeleton</keyword>
<keyword evidence="4" id="KW-0677">Repeat</keyword>
<dbReference type="OrthoDB" id="10006997at2759"/>
<accession>A0A9P4QQV1</accession>
<dbReference type="InterPro" id="IPR028458">
    <property type="entry name" value="Twinfilin"/>
</dbReference>
<proteinExistence type="inferred from homology"/>
<organism evidence="10 11">
    <name type="scientific">Polyplosphaeria fusca</name>
    <dbReference type="NCBI Taxonomy" id="682080"/>
    <lineage>
        <taxon>Eukaryota</taxon>
        <taxon>Fungi</taxon>
        <taxon>Dikarya</taxon>
        <taxon>Ascomycota</taxon>
        <taxon>Pezizomycotina</taxon>
        <taxon>Dothideomycetes</taxon>
        <taxon>Pleosporomycetidae</taxon>
        <taxon>Pleosporales</taxon>
        <taxon>Tetraplosphaeriaceae</taxon>
        <taxon>Polyplosphaeria</taxon>
    </lineage>
</organism>
<gene>
    <name evidence="10" type="ORF">EJ04DRAFT_554288</name>
</gene>
<comment type="subunit">
    <text evidence="7">Interacts with G-actin; ADP-actin form.</text>
</comment>
<comment type="subcellular location">
    <subcellularLocation>
        <location evidence="1">Cytoplasm</location>
        <location evidence="1">Cytoskeleton</location>
    </subcellularLocation>
</comment>
<keyword evidence="11" id="KW-1185">Reference proteome</keyword>
<evidence type="ECO:0000256" key="3">
    <source>
        <dbReference type="ARBA" id="ARBA00022490"/>
    </source>
</evidence>
<dbReference type="PANTHER" id="PTHR13759">
    <property type="entry name" value="TWINFILIN"/>
    <property type="match status" value="1"/>
</dbReference>
<feature type="region of interest" description="Disordered" evidence="8">
    <location>
        <begin position="318"/>
        <end position="344"/>
    </location>
</feature>